<dbReference type="AlphaFoldDB" id="A0A0P0CAN8"/>
<feature type="transmembrane region" description="Helical" evidence="1">
    <location>
        <begin position="94"/>
        <end position="118"/>
    </location>
</feature>
<feature type="transmembrane region" description="Helical" evidence="1">
    <location>
        <begin position="7"/>
        <end position="25"/>
    </location>
</feature>
<keyword evidence="1" id="KW-0472">Membrane</keyword>
<dbReference type="PATRIC" id="fig|512763.3.peg.4197"/>
<dbReference type="STRING" id="512763.DC20_19120"/>
<name>A0A0P0CAN8_9BACT</name>
<feature type="transmembrane region" description="Helical" evidence="1">
    <location>
        <begin position="31"/>
        <end position="51"/>
    </location>
</feature>
<feature type="transmembrane region" description="Helical" evidence="1">
    <location>
        <begin position="63"/>
        <end position="82"/>
    </location>
</feature>
<dbReference type="EMBL" id="CP012643">
    <property type="protein sequence ID" value="ALJ00703.1"/>
    <property type="molecule type" value="Genomic_DNA"/>
</dbReference>
<dbReference type="OrthoDB" id="1496185at2"/>
<gene>
    <name evidence="2" type="ORF">DC20_19120</name>
</gene>
<evidence type="ECO:0000313" key="3">
    <source>
        <dbReference type="Proteomes" id="UP000061382"/>
    </source>
</evidence>
<protein>
    <submittedName>
        <fullName evidence="2">Uncharacterized protein</fullName>
    </submittedName>
</protein>
<dbReference type="KEGG" id="rti:DC20_19120"/>
<accession>A0A0P0CAN8</accession>
<sequence length="133" mass="14291">MKDTFKILISGFLAVVILDTLGSIASRQFAFNYGLLSPFSYLIYGTVAYLVTSESNFSKGVTYAVFMGFFDATIGLSISTYLEANIGTDYEMTPAFWATAVIFNSVFAALIGAIGGGFAKRKNKNSAKVQQGA</sequence>
<keyword evidence="3" id="KW-1185">Reference proteome</keyword>
<evidence type="ECO:0000313" key="2">
    <source>
        <dbReference type="EMBL" id="ALJ00703.1"/>
    </source>
</evidence>
<keyword evidence="1" id="KW-1133">Transmembrane helix</keyword>
<organism evidence="2 3">
    <name type="scientific">Rufibacter tibetensis</name>
    <dbReference type="NCBI Taxonomy" id="512763"/>
    <lineage>
        <taxon>Bacteria</taxon>
        <taxon>Pseudomonadati</taxon>
        <taxon>Bacteroidota</taxon>
        <taxon>Cytophagia</taxon>
        <taxon>Cytophagales</taxon>
        <taxon>Hymenobacteraceae</taxon>
        <taxon>Rufibacter</taxon>
    </lineage>
</organism>
<evidence type="ECO:0000256" key="1">
    <source>
        <dbReference type="SAM" id="Phobius"/>
    </source>
</evidence>
<reference evidence="2 3" key="1">
    <citation type="submission" date="2015-08" db="EMBL/GenBank/DDBJ databases">
        <title>Complete genome sequence of Rufibacter tibetensis strain 1351t, a radiation-resistant bacterium from tibet plateau.</title>
        <authorList>
            <person name="Dai J."/>
        </authorList>
    </citation>
    <scope>NUCLEOTIDE SEQUENCE [LARGE SCALE GENOMIC DNA]</scope>
    <source>
        <strain evidence="2 3">1351</strain>
    </source>
</reference>
<keyword evidence="1" id="KW-0812">Transmembrane</keyword>
<dbReference type="Proteomes" id="UP000061382">
    <property type="component" value="Chromosome"/>
</dbReference>
<dbReference type="RefSeq" id="WP_062545303.1">
    <property type="nucleotide sequence ID" value="NZ_CP012643.1"/>
</dbReference>
<proteinExistence type="predicted"/>